<reference evidence="2" key="1">
    <citation type="submission" date="2020-06" db="EMBL/GenBank/DDBJ databases">
        <authorList>
            <consortium name="Plant Systems Biology data submission"/>
        </authorList>
    </citation>
    <scope>NUCLEOTIDE SEQUENCE</scope>
    <source>
        <strain evidence="2">D6</strain>
    </source>
</reference>
<accession>A0A9N8EDQ1</accession>
<evidence type="ECO:0000256" key="1">
    <source>
        <dbReference type="SAM" id="MobiDB-lite"/>
    </source>
</evidence>
<feature type="compositionally biased region" description="Basic and acidic residues" evidence="1">
    <location>
        <begin position="1"/>
        <end position="13"/>
    </location>
</feature>
<dbReference type="InterPro" id="IPR036865">
    <property type="entry name" value="CRAL-TRIO_dom_sf"/>
</dbReference>
<feature type="compositionally biased region" description="Gly residues" evidence="1">
    <location>
        <begin position="15"/>
        <end position="27"/>
    </location>
</feature>
<dbReference type="Gene3D" id="3.40.525.10">
    <property type="entry name" value="CRAL-TRIO lipid binding domain"/>
    <property type="match status" value="1"/>
</dbReference>
<evidence type="ECO:0008006" key="4">
    <source>
        <dbReference type="Google" id="ProtNLM"/>
    </source>
</evidence>
<name>A0A9N8EDQ1_9STRA</name>
<gene>
    <name evidence="2" type="ORF">SEMRO_796_G203640.1</name>
</gene>
<evidence type="ECO:0000313" key="3">
    <source>
        <dbReference type="Proteomes" id="UP001153069"/>
    </source>
</evidence>
<protein>
    <recommendedName>
        <fullName evidence="4">CRAL-TRIO domain-containing protein</fullName>
    </recommendedName>
</protein>
<feature type="region of interest" description="Disordered" evidence="1">
    <location>
        <begin position="1"/>
        <end position="38"/>
    </location>
</feature>
<dbReference type="Proteomes" id="UP001153069">
    <property type="component" value="Unassembled WGS sequence"/>
</dbReference>
<comment type="caution">
    <text evidence="2">The sequence shown here is derived from an EMBL/GenBank/DDBJ whole genome shotgun (WGS) entry which is preliminary data.</text>
</comment>
<sequence>MDHPREEPHHRPGAEGNGNEQGRGEGQVNGNNQGENEHVAVVNARQDDGVISAEESEYIPSVLGRDDPLRMKLTREELEWAKEVKDIVEGYPDLENLSDFMCAQLAIAAKGNMEEAVQKAFGLQEFCKEYKILNSYQEGCQKLQFMIRQFPRMMMSWGFSEEDGTYVLAHDTKYFDTTVLSTPDKVDSWMAGAYYLHTTMTPDMATIRKGHIVLIECEGVDWSRKQDYKLLQKLFSQLISVYPQKSEMRHYHTGMVVNLLTSMVKRFLSKDLRDLITMGLQHDCRLDQVYMVPDVPTANDRMILRLQETLRRRYDNEKSFKLADC</sequence>
<evidence type="ECO:0000313" key="2">
    <source>
        <dbReference type="EMBL" id="CAB9516620.1"/>
    </source>
</evidence>
<keyword evidence="3" id="KW-1185">Reference proteome</keyword>
<dbReference type="AlphaFoldDB" id="A0A9N8EDQ1"/>
<organism evidence="2 3">
    <name type="scientific">Seminavis robusta</name>
    <dbReference type="NCBI Taxonomy" id="568900"/>
    <lineage>
        <taxon>Eukaryota</taxon>
        <taxon>Sar</taxon>
        <taxon>Stramenopiles</taxon>
        <taxon>Ochrophyta</taxon>
        <taxon>Bacillariophyta</taxon>
        <taxon>Bacillariophyceae</taxon>
        <taxon>Bacillariophycidae</taxon>
        <taxon>Naviculales</taxon>
        <taxon>Naviculaceae</taxon>
        <taxon>Seminavis</taxon>
    </lineage>
</organism>
<proteinExistence type="predicted"/>
<dbReference type="EMBL" id="CAICTM010000795">
    <property type="protein sequence ID" value="CAB9516620.1"/>
    <property type="molecule type" value="Genomic_DNA"/>
</dbReference>